<dbReference type="Proteomes" id="UP000232003">
    <property type="component" value="Chromosome"/>
</dbReference>
<sequence length="142" mass="16526">MATKFFIDTWGWLTLHDKSERYYQEATQAYQRAIAENGQIYTTDYVLDETFTIFFRRLPAPIADQSMKALLSAFLADNFYLIRITEERFAQTQVLRSKFLDKPLISFTDLTSMVVMQECNITTILTEDAHFTHVGMGFELVP</sequence>
<dbReference type="InterPro" id="IPR029060">
    <property type="entry name" value="PIN-like_dom_sf"/>
</dbReference>
<dbReference type="PANTHER" id="PTHR42188">
    <property type="entry name" value="23S RRNA-SPECIFIC ENDONUCLEASE VAPC20"/>
    <property type="match status" value="1"/>
</dbReference>
<evidence type="ECO:0000313" key="2">
    <source>
        <dbReference type="EMBL" id="AUB41629.1"/>
    </source>
</evidence>
<dbReference type="SUPFAM" id="SSF88723">
    <property type="entry name" value="PIN domain-like"/>
    <property type="match status" value="1"/>
</dbReference>
<dbReference type="AlphaFoldDB" id="A0A2K8T1U0"/>
<dbReference type="InterPro" id="IPR002716">
    <property type="entry name" value="PIN_dom"/>
</dbReference>
<dbReference type="KEGG" id="nfl:COO91_07681"/>
<gene>
    <name evidence="2" type="ORF">COO91_07681</name>
</gene>
<evidence type="ECO:0000313" key="3">
    <source>
        <dbReference type="Proteomes" id="UP000232003"/>
    </source>
</evidence>
<organism evidence="2 3">
    <name type="scientific">Nostoc flagelliforme CCNUN1</name>
    <dbReference type="NCBI Taxonomy" id="2038116"/>
    <lineage>
        <taxon>Bacteria</taxon>
        <taxon>Bacillati</taxon>
        <taxon>Cyanobacteriota</taxon>
        <taxon>Cyanophyceae</taxon>
        <taxon>Nostocales</taxon>
        <taxon>Nostocaceae</taxon>
        <taxon>Nostoc</taxon>
    </lineage>
</organism>
<dbReference type="RefSeq" id="WP_100901992.1">
    <property type="nucleotide sequence ID" value="NZ_CAWNNC010000001.1"/>
</dbReference>
<dbReference type="PANTHER" id="PTHR42188:SF1">
    <property type="entry name" value="23S RRNA-SPECIFIC ENDONUCLEASE VAPC20"/>
    <property type="match status" value="1"/>
</dbReference>
<proteinExistence type="predicted"/>
<accession>A0A2K8T1U0</accession>
<reference evidence="2 3" key="1">
    <citation type="submission" date="2017-11" db="EMBL/GenBank/DDBJ databases">
        <title>Complete genome of a free-living desiccation-tolerant cyanobacterium and its photosynthetic adaptation to extreme terrestrial habitat.</title>
        <authorList>
            <person name="Shang J."/>
        </authorList>
    </citation>
    <scope>NUCLEOTIDE SEQUENCE [LARGE SCALE GENOMIC DNA]</scope>
    <source>
        <strain evidence="2 3">CCNUN1</strain>
    </source>
</reference>
<protein>
    <submittedName>
        <fullName evidence="2">Putative nucleic acid-binding protein, containings PIN domain</fullName>
    </submittedName>
</protein>
<keyword evidence="3" id="KW-1185">Reference proteome</keyword>
<dbReference type="Pfam" id="PF01850">
    <property type="entry name" value="PIN"/>
    <property type="match status" value="1"/>
</dbReference>
<dbReference type="Gene3D" id="3.40.50.1010">
    <property type="entry name" value="5'-nuclease"/>
    <property type="match status" value="1"/>
</dbReference>
<feature type="domain" description="PIN" evidence="1">
    <location>
        <begin position="6"/>
        <end position="134"/>
    </location>
</feature>
<dbReference type="EMBL" id="CP024785">
    <property type="protein sequence ID" value="AUB41629.1"/>
    <property type="molecule type" value="Genomic_DNA"/>
</dbReference>
<dbReference type="OrthoDB" id="4724868at2"/>
<dbReference type="InterPro" id="IPR039018">
    <property type="entry name" value="VapC20-like"/>
</dbReference>
<name>A0A2K8T1U0_9NOSO</name>
<dbReference type="GO" id="GO:0016075">
    <property type="term" value="P:rRNA catabolic process"/>
    <property type="evidence" value="ECO:0007669"/>
    <property type="project" value="TreeGrafter"/>
</dbReference>
<evidence type="ECO:0000259" key="1">
    <source>
        <dbReference type="Pfam" id="PF01850"/>
    </source>
</evidence>
<dbReference type="GO" id="GO:0004521">
    <property type="term" value="F:RNA endonuclease activity"/>
    <property type="evidence" value="ECO:0007669"/>
    <property type="project" value="InterPro"/>
</dbReference>